<feature type="domain" description="Methyl-accepting transducer" evidence="8">
    <location>
        <begin position="118"/>
        <end position="354"/>
    </location>
</feature>
<evidence type="ECO:0000256" key="2">
    <source>
        <dbReference type="ARBA" id="ARBA00022723"/>
    </source>
</evidence>
<dbReference type="PANTHER" id="PTHR32089:SF112">
    <property type="entry name" value="LYSOZYME-LIKE PROTEIN-RELATED"/>
    <property type="match status" value="1"/>
</dbReference>
<dbReference type="InterPro" id="IPR004090">
    <property type="entry name" value="Chemotax_Me-accpt_rcpt"/>
</dbReference>
<dbReference type="PRINTS" id="PR00260">
    <property type="entry name" value="CHEMTRNSDUCR"/>
</dbReference>
<protein>
    <submittedName>
        <fullName evidence="9">Bacteriohemerythrin</fullName>
    </submittedName>
</protein>
<dbReference type="NCBIfam" id="TIGR02481">
    <property type="entry name" value="hemeryth_dom"/>
    <property type="match status" value="1"/>
</dbReference>
<keyword evidence="7" id="KW-0175">Coiled coil</keyword>
<name>A0ABX6NL59_9BACT</name>
<dbReference type="InterPro" id="IPR016131">
    <property type="entry name" value="Haemerythrin_Fe_BS"/>
</dbReference>
<dbReference type="Gene3D" id="1.10.287.950">
    <property type="entry name" value="Methyl-accepting chemotaxis protein"/>
    <property type="match status" value="1"/>
</dbReference>
<dbReference type="SMART" id="SM00283">
    <property type="entry name" value="MA"/>
    <property type="match status" value="1"/>
</dbReference>
<evidence type="ECO:0000256" key="7">
    <source>
        <dbReference type="SAM" id="Coils"/>
    </source>
</evidence>
<dbReference type="NCBIfam" id="NF033749">
    <property type="entry name" value="bact_hemeryth"/>
    <property type="match status" value="1"/>
</dbReference>
<dbReference type="Proteomes" id="UP000503251">
    <property type="component" value="Chromosome"/>
</dbReference>
<dbReference type="Pfam" id="PF00015">
    <property type="entry name" value="MCPsignal"/>
    <property type="match status" value="1"/>
</dbReference>
<evidence type="ECO:0000256" key="3">
    <source>
        <dbReference type="ARBA" id="ARBA00023004"/>
    </source>
</evidence>
<evidence type="ECO:0000256" key="5">
    <source>
        <dbReference type="ARBA" id="ARBA00029447"/>
    </source>
</evidence>
<evidence type="ECO:0000313" key="9">
    <source>
        <dbReference type="EMBL" id="QJT10375.1"/>
    </source>
</evidence>
<evidence type="ECO:0000256" key="6">
    <source>
        <dbReference type="PROSITE-ProRule" id="PRU00284"/>
    </source>
</evidence>
<dbReference type="RefSeq" id="WP_171267927.1">
    <property type="nucleotide sequence ID" value="NZ_CP039543.1"/>
</dbReference>
<dbReference type="InterPro" id="IPR012312">
    <property type="entry name" value="Hemerythrin-like"/>
</dbReference>
<dbReference type="CDD" id="cd11386">
    <property type="entry name" value="MCP_signal"/>
    <property type="match status" value="1"/>
</dbReference>
<proteinExistence type="inferred from homology"/>
<dbReference type="Pfam" id="PF01814">
    <property type="entry name" value="Hemerythrin"/>
    <property type="match status" value="1"/>
</dbReference>
<dbReference type="InterPro" id="IPR035938">
    <property type="entry name" value="Hemerythrin-like_sf"/>
</dbReference>
<sequence>MALTAVAVLTAGYAIVALPARVFGPVAATQKFAEAAAGGDFSGAPAQAPLELGALQTAVAKLADTFRCECERSENGLSAARNEAAELRSQLEKAREENESLTSLLQQLAGGAARARAISGQVASSVEELSHEVEEVNQGVDIQRDRMAEIATAMEEMNATVAEVARNAAEAAGSAAESRSNAQDGADDVRGAVTTISQIRERIMGLKTTMSTLDTQADSIGEVLQMVTEIADQTNLLALNAAIEAARAGEAGRGFAVVADEVRKLAEKTMHATDEVREAVFGIQKVARENVASVESVAEDMDAAASRAEDSGKFMDQIVSHVEGSSLQMDSIATASEEQSATSDEINRAVSEVNDVAVSTATGMARSAAALGSMTGLIGELDSIIREMSDSEHTLTANVSAAGRPLIVWSDKLSVGIDSIDDQHKILVDLINELNEAMKQRKANEAIIDVLDRLKNYVVEHFANEEKLFDRYGYPETKSHKEIHTMFVDKVVEFDKALKAGSVTLSMEIMKFLKDWLTGHIMGTDKKYVPFLKEHGVR</sequence>
<dbReference type="EMBL" id="CP039543">
    <property type="protein sequence ID" value="QJT10375.1"/>
    <property type="molecule type" value="Genomic_DNA"/>
</dbReference>
<dbReference type="InterPro" id="IPR012827">
    <property type="entry name" value="Hemerythrin_metal-bd"/>
</dbReference>
<dbReference type="PANTHER" id="PTHR32089">
    <property type="entry name" value="METHYL-ACCEPTING CHEMOTAXIS PROTEIN MCPB"/>
    <property type="match status" value="1"/>
</dbReference>
<gene>
    <name evidence="9" type="ORF">E8L03_16190</name>
</gene>
<dbReference type="PROSITE" id="PS00550">
    <property type="entry name" value="HEMERYTHRINS"/>
    <property type="match status" value="1"/>
</dbReference>
<organism evidence="9 10">
    <name type="scientific">Oceanidesulfovibrio marinus</name>
    <dbReference type="NCBI Taxonomy" id="370038"/>
    <lineage>
        <taxon>Bacteria</taxon>
        <taxon>Pseudomonadati</taxon>
        <taxon>Thermodesulfobacteriota</taxon>
        <taxon>Desulfovibrionia</taxon>
        <taxon>Desulfovibrionales</taxon>
        <taxon>Desulfovibrionaceae</taxon>
        <taxon>Oceanidesulfovibrio</taxon>
    </lineage>
</organism>
<evidence type="ECO:0000313" key="10">
    <source>
        <dbReference type="Proteomes" id="UP000503251"/>
    </source>
</evidence>
<keyword evidence="2" id="KW-0479">Metal-binding</keyword>
<dbReference type="SUPFAM" id="SSF47188">
    <property type="entry name" value="Hemerythrin-like"/>
    <property type="match status" value="1"/>
</dbReference>
<dbReference type="SUPFAM" id="SSF58104">
    <property type="entry name" value="Methyl-accepting chemotaxis protein (MCP) signaling domain"/>
    <property type="match status" value="1"/>
</dbReference>
<feature type="coiled-coil region" evidence="7">
    <location>
        <begin position="70"/>
        <end position="111"/>
    </location>
</feature>
<evidence type="ECO:0000256" key="1">
    <source>
        <dbReference type="ARBA" id="ARBA00010587"/>
    </source>
</evidence>
<keyword evidence="3" id="KW-0408">Iron</keyword>
<comment type="similarity">
    <text evidence="1">Belongs to the hemerythrin family.</text>
</comment>
<dbReference type="Gene3D" id="1.20.120.50">
    <property type="entry name" value="Hemerythrin-like"/>
    <property type="match status" value="1"/>
</dbReference>
<dbReference type="PROSITE" id="PS50111">
    <property type="entry name" value="CHEMOTAXIS_TRANSDUC_2"/>
    <property type="match status" value="1"/>
</dbReference>
<dbReference type="CDD" id="cd12107">
    <property type="entry name" value="Hemerythrin"/>
    <property type="match status" value="1"/>
</dbReference>
<evidence type="ECO:0000256" key="4">
    <source>
        <dbReference type="ARBA" id="ARBA00023224"/>
    </source>
</evidence>
<accession>A0ABX6NL59</accession>
<keyword evidence="10" id="KW-1185">Reference proteome</keyword>
<keyword evidence="4 6" id="KW-0807">Transducer</keyword>
<dbReference type="InterPro" id="IPR004089">
    <property type="entry name" value="MCPsignal_dom"/>
</dbReference>
<evidence type="ECO:0000259" key="8">
    <source>
        <dbReference type="PROSITE" id="PS50111"/>
    </source>
</evidence>
<reference evidence="9 10" key="1">
    <citation type="submission" date="2019-04" db="EMBL/GenBank/DDBJ databases">
        <title>Isolation and culture of sulfate reducing bacteria from the cold seep of the South China Sea.</title>
        <authorList>
            <person name="Sun C."/>
            <person name="Liu R."/>
        </authorList>
    </citation>
    <scope>NUCLEOTIDE SEQUENCE [LARGE SCALE GENOMIC DNA]</scope>
    <source>
        <strain evidence="9 10">CS1</strain>
    </source>
</reference>
<comment type="similarity">
    <text evidence="5">Belongs to the methyl-accepting chemotaxis (MCP) protein family.</text>
</comment>